<proteinExistence type="predicted"/>
<evidence type="ECO:0000313" key="2">
    <source>
        <dbReference type="EMBL" id="KAK2961490.1"/>
    </source>
</evidence>
<comment type="caution">
    <text evidence="2">The sequence shown here is derived from an EMBL/GenBank/DDBJ whole genome shotgun (WGS) entry which is preliminary data.</text>
</comment>
<dbReference type="Proteomes" id="UP001281761">
    <property type="component" value="Unassembled WGS sequence"/>
</dbReference>
<evidence type="ECO:0000313" key="3">
    <source>
        <dbReference type="Proteomes" id="UP001281761"/>
    </source>
</evidence>
<feature type="region of interest" description="Disordered" evidence="1">
    <location>
        <begin position="700"/>
        <end position="729"/>
    </location>
</feature>
<feature type="region of interest" description="Disordered" evidence="1">
    <location>
        <begin position="547"/>
        <end position="671"/>
    </location>
</feature>
<dbReference type="GO" id="GO:0016301">
    <property type="term" value="F:kinase activity"/>
    <property type="evidence" value="ECO:0007669"/>
    <property type="project" value="UniProtKB-KW"/>
</dbReference>
<name>A0ABQ9YCR1_9EUKA</name>
<dbReference type="PANTHER" id="PTHR33477">
    <property type="entry name" value="P-LOOP NTPASE DOMAIN-CONTAINING PROTEIN LPA1 HOMOLOG 1"/>
    <property type="match status" value="1"/>
</dbReference>
<sequence length="890" mass="98890">MNGVLSTAPSTLHKHQLQTFFQVIGCKVKDAVKFAQDVLIQAGGAPDSTVVVLNRSATIELATSVIKMKPSVNQLQQRITQKAGAAFDIVTRKASFTLLLGGTSGCGKSTIASVLGARLGINTVISTDSIRHVLRTCLDTSDPKTAPLWVSTYETGQLVSMEEHGEEMNPKDRLIEGYSRQCRMVCDHLDRVISNYEAMGESLIIEGVHLTPDEMLNLSKKHKSIIPFLIIVSDEKKHVERMAVRAKYMSLDPNRNKYVANISNIRTIQKRNLTRANIIRIPCVDNTNLDRSVDIIHRTFSNALPYLSTKSLLDPQANDSQPLLGVFLFTKNNRWSAKSMLQTIKESRKSVERGNTPPPSIASTILLARSVSLENWRKERFVSQSPMPQTRLHQKRKEDKAEERKKDPAKKKDKLRKDENVERIDKSIERLDILPTSIPSKEDEVESEDEQMKLRNFGSIIKAIRESEMGRFWEDTWDSRRHNLETINEIPDKDDYPIPDPQESDVKAALPESPPVVPAPKESTTLAIVVPEPQSEAKHRNILNMFHLSSRTPSPRASSPDSTTTSDSMLPSNLPTSTSGSASPSLSGQSSHTSKNSPSGSSSLRSNLSALHKQRINRRKQYAKQHNTKSGHISTHHKHETHSRSSAKVRSTEGDAHSSRSGKAHSSESAVSILSPPQFLVAPTPQEQAHIKKTISFPSLPSQGLLDPGHTHLNSSSPDYHPSLSPQSLPFALTIPDPSFLATQPHSTSPPKLAYSATIPLTIPCVTADPSLSSTKIEKQKREVKKARREKQLHTLDSKRKRSHRPSSTSPTPAANLHQFHVHRKHRNPPDATPLNSPVSPSPPRHVSRGGEKDHSSNRRQPHLFSLPPLKTEQAPITEPRGRSLVKQRH</sequence>
<reference evidence="2 3" key="1">
    <citation type="journal article" date="2022" name="bioRxiv">
        <title>Genomics of Preaxostyla Flagellates Illuminates Evolutionary Transitions and the Path Towards Mitochondrial Loss.</title>
        <authorList>
            <person name="Novak L.V.F."/>
            <person name="Treitli S.C."/>
            <person name="Pyrih J."/>
            <person name="Halakuc P."/>
            <person name="Pipaliya S.V."/>
            <person name="Vacek V."/>
            <person name="Brzon O."/>
            <person name="Soukal P."/>
            <person name="Eme L."/>
            <person name="Dacks J.B."/>
            <person name="Karnkowska A."/>
            <person name="Elias M."/>
            <person name="Hampl V."/>
        </authorList>
    </citation>
    <scope>NUCLEOTIDE SEQUENCE [LARGE SCALE GENOMIC DNA]</scope>
    <source>
        <strain evidence="2">NAU3</strain>
        <tissue evidence="2">Gut</tissue>
    </source>
</reference>
<dbReference type="Gene3D" id="3.40.50.300">
    <property type="entry name" value="P-loop containing nucleotide triphosphate hydrolases"/>
    <property type="match status" value="1"/>
</dbReference>
<feature type="compositionally biased region" description="Basic residues" evidence="1">
    <location>
        <begin position="612"/>
        <end position="647"/>
    </location>
</feature>
<dbReference type="EC" id="2.7.2.-" evidence="2"/>
<feature type="compositionally biased region" description="Basic and acidic residues" evidence="1">
    <location>
        <begin position="396"/>
        <end position="406"/>
    </location>
</feature>
<evidence type="ECO:0000256" key="1">
    <source>
        <dbReference type="SAM" id="MobiDB-lite"/>
    </source>
</evidence>
<dbReference type="SUPFAM" id="SSF52540">
    <property type="entry name" value="P-loop containing nucleoside triphosphate hydrolases"/>
    <property type="match status" value="1"/>
</dbReference>
<accession>A0ABQ9YCR1</accession>
<organism evidence="2 3">
    <name type="scientific">Blattamonas nauphoetae</name>
    <dbReference type="NCBI Taxonomy" id="2049346"/>
    <lineage>
        <taxon>Eukaryota</taxon>
        <taxon>Metamonada</taxon>
        <taxon>Preaxostyla</taxon>
        <taxon>Oxymonadida</taxon>
        <taxon>Blattamonas</taxon>
    </lineage>
</organism>
<dbReference type="EMBL" id="JARBJD010000016">
    <property type="protein sequence ID" value="KAK2961490.1"/>
    <property type="molecule type" value="Genomic_DNA"/>
</dbReference>
<feature type="compositionally biased region" description="Polar residues" evidence="1">
    <location>
        <begin position="712"/>
        <end position="728"/>
    </location>
</feature>
<protein>
    <submittedName>
        <fullName evidence="2">2-phosphoglycerate kinase</fullName>
        <ecNumber evidence="2">2.7.2.-</ecNumber>
    </submittedName>
</protein>
<keyword evidence="3" id="KW-1185">Reference proteome</keyword>
<feature type="region of interest" description="Disordered" evidence="1">
    <location>
        <begin position="774"/>
        <end position="890"/>
    </location>
</feature>
<keyword evidence="2" id="KW-0808">Transferase</keyword>
<feature type="region of interest" description="Disordered" evidence="1">
    <location>
        <begin position="490"/>
        <end position="523"/>
    </location>
</feature>
<dbReference type="InterPro" id="IPR027417">
    <property type="entry name" value="P-loop_NTPase"/>
</dbReference>
<dbReference type="PANTHER" id="PTHR33477:SF3">
    <property type="entry name" value="P-LOOP NTPASE DOMAIN-CONTAINING PROTEIN LPA1 HOMOLOG 1"/>
    <property type="match status" value="1"/>
</dbReference>
<feature type="compositionally biased region" description="Low complexity" evidence="1">
    <location>
        <begin position="548"/>
        <end position="609"/>
    </location>
</feature>
<gene>
    <name evidence="2" type="ORF">BLNAU_3612</name>
</gene>
<keyword evidence="2" id="KW-0418">Kinase</keyword>
<feature type="region of interest" description="Disordered" evidence="1">
    <location>
        <begin position="380"/>
        <end position="420"/>
    </location>
</feature>